<comment type="caution">
    <text evidence="1">The sequence shown here is derived from an EMBL/GenBank/DDBJ whole genome shotgun (WGS) entry which is preliminary data.</text>
</comment>
<evidence type="ECO:0000313" key="2">
    <source>
        <dbReference type="Proteomes" id="UP000614580"/>
    </source>
</evidence>
<gene>
    <name evidence="1" type="ORF">DNFNHJIP_00031</name>
</gene>
<dbReference type="EMBL" id="CAJHZY010000003">
    <property type="protein sequence ID" value="CAD7766633.1"/>
    <property type="molecule type" value="Genomic_DNA"/>
</dbReference>
<organism evidence="1 2">
    <name type="scientific">Candidatus Argoarchaeum ethanivorans</name>
    <dbReference type="NCBI Taxonomy" id="2608793"/>
    <lineage>
        <taxon>Archaea</taxon>
        <taxon>Methanobacteriati</taxon>
        <taxon>Methanobacteriota</taxon>
        <taxon>Stenosarchaea group</taxon>
        <taxon>Methanomicrobia</taxon>
        <taxon>Methanosarcinales</taxon>
        <taxon>Methanosarcinales incertae sedis</taxon>
        <taxon>GOM Arc I cluster</taxon>
        <taxon>Candidatus Argoarchaeum</taxon>
    </lineage>
</organism>
<protein>
    <submittedName>
        <fullName evidence="1">Uncharacterized protein</fullName>
    </submittedName>
</protein>
<name>A0A812A224_9EURY</name>
<dbReference type="Proteomes" id="UP000614580">
    <property type="component" value="Unassembled WGS sequence"/>
</dbReference>
<accession>A0A812A224</accession>
<proteinExistence type="predicted"/>
<evidence type="ECO:0000313" key="1">
    <source>
        <dbReference type="EMBL" id="CAD7766633.1"/>
    </source>
</evidence>
<dbReference type="AlphaFoldDB" id="A0A812A224"/>
<reference evidence="1" key="1">
    <citation type="submission" date="2020-12" db="EMBL/GenBank/DDBJ databases">
        <authorList>
            <person name="Hahn C.J."/>
            <person name="Laso-Perez R."/>
            <person name="Vulcano F."/>
            <person name="Vaziourakis K.-M."/>
            <person name="Stokke R."/>
            <person name="Steen I.H."/>
            <person name="Teske A."/>
            <person name="Boetius A."/>
            <person name="Liebeke M."/>
            <person name="Amann R."/>
            <person name="Knittel K."/>
        </authorList>
    </citation>
    <scope>NUCLEOTIDE SEQUENCE</scope>
    <source>
        <strain evidence="1">Gfbio:c6db26ca-90af-429b-aeed-0e3e8aed0b5e:GoM-Arc1_AMV-AAA_792_C10</strain>
    </source>
</reference>
<sequence>METIYIGADKPGKTVGQRGAGLVEEAEPEIFRTEIRLVVPAEAGNIETGAPGCPFLVNIDIEHDAGVILAELFVLDEIAGSQINAEIIFNGPVDTGRGIVHLVVFRRADVIPLNVGVLYIAAEVL</sequence>